<comment type="similarity">
    <text evidence="1">Belongs to the LysR transcriptional regulatory family.</text>
</comment>
<dbReference type="GO" id="GO:0003700">
    <property type="term" value="F:DNA-binding transcription factor activity"/>
    <property type="evidence" value="ECO:0007669"/>
    <property type="project" value="InterPro"/>
</dbReference>
<dbReference type="InterPro" id="IPR005119">
    <property type="entry name" value="LysR_subst-bd"/>
</dbReference>
<name>A0A975S3U8_9RHOB</name>
<dbReference type="RefSeq" id="WP_215507226.1">
    <property type="nucleotide sequence ID" value="NZ_CP076365.1"/>
</dbReference>
<dbReference type="PANTHER" id="PTHR30537">
    <property type="entry name" value="HTH-TYPE TRANSCRIPTIONAL REGULATOR"/>
    <property type="match status" value="1"/>
</dbReference>
<evidence type="ECO:0000256" key="2">
    <source>
        <dbReference type="ARBA" id="ARBA00023015"/>
    </source>
</evidence>
<sequence>MGEIEDLRLFLAVARARSFVGAARAMAMTPPSVTRAIAALEDRLGVQLFVRTTRRVSLTAAGAAYAARITPLVRDLALANDELRERHGETAGLIRLNAPMTFGLRFLPDILAQFRVLYPGVTFSVTLTDRFVDSVDDSFDLAIRISRPPRDTLSIWRKICRVERILAASPHYLKRQGIPQHADDLAQHACIAHDSDAQAETWELRAGSTLRRIRAGGHIATNNGDLMAGLAESGEGIVLLPRFMLEAGLSSGRVQQILPDWIPPELWFTLYYPPYDRLPVRLTQFSDFVADYVTRVRPLG</sequence>
<accession>A0A975S3U8</accession>
<dbReference type="Proteomes" id="UP000679352">
    <property type="component" value="Plasmid p4"/>
</dbReference>
<dbReference type="FunFam" id="1.10.10.10:FF:000001">
    <property type="entry name" value="LysR family transcriptional regulator"/>
    <property type="match status" value="1"/>
</dbReference>
<dbReference type="KEGG" id="gfu:KM031_21215"/>
<dbReference type="SUPFAM" id="SSF46785">
    <property type="entry name" value="Winged helix' DNA-binding domain"/>
    <property type="match status" value="1"/>
</dbReference>
<evidence type="ECO:0000256" key="1">
    <source>
        <dbReference type="ARBA" id="ARBA00009437"/>
    </source>
</evidence>
<dbReference type="InterPro" id="IPR000847">
    <property type="entry name" value="LysR_HTH_N"/>
</dbReference>
<dbReference type="InterPro" id="IPR058163">
    <property type="entry name" value="LysR-type_TF_proteobact-type"/>
</dbReference>
<dbReference type="Gene3D" id="1.10.10.10">
    <property type="entry name" value="Winged helix-like DNA-binding domain superfamily/Winged helix DNA-binding domain"/>
    <property type="match status" value="1"/>
</dbReference>
<evidence type="ECO:0000256" key="4">
    <source>
        <dbReference type="ARBA" id="ARBA00023163"/>
    </source>
</evidence>
<dbReference type="GO" id="GO:0003677">
    <property type="term" value="F:DNA binding"/>
    <property type="evidence" value="ECO:0007669"/>
    <property type="project" value="UniProtKB-KW"/>
</dbReference>
<gene>
    <name evidence="6" type="ORF">KM031_21215</name>
</gene>
<dbReference type="PRINTS" id="PR00039">
    <property type="entry name" value="HTHLYSR"/>
</dbReference>
<geneLocation type="plasmid" evidence="6 7">
    <name>p4</name>
</geneLocation>
<dbReference type="InterPro" id="IPR036388">
    <property type="entry name" value="WH-like_DNA-bd_sf"/>
</dbReference>
<dbReference type="PANTHER" id="PTHR30537:SF5">
    <property type="entry name" value="HTH-TYPE TRANSCRIPTIONAL ACTIVATOR TTDR-RELATED"/>
    <property type="match status" value="1"/>
</dbReference>
<dbReference type="PROSITE" id="PS50931">
    <property type="entry name" value="HTH_LYSR"/>
    <property type="match status" value="1"/>
</dbReference>
<protein>
    <submittedName>
        <fullName evidence="6">LysR family transcriptional regulator</fullName>
    </submittedName>
</protein>
<evidence type="ECO:0000256" key="3">
    <source>
        <dbReference type="ARBA" id="ARBA00023125"/>
    </source>
</evidence>
<keyword evidence="7" id="KW-1185">Reference proteome</keyword>
<keyword evidence="3" id="KW-0238">DNA-binding</keyword>
<dbReference type="Pfam" id="PF00126">
    <property type="entry name" value="HTH_1"/>
    <property type="match status" value="1"/>
</dbReference>
<dbReference type="Gene3D" id="3.40.190.290">
    <property type="match status" value="1"/>
</dbReference>
<dbReference type="CDD" id="cd08422">
    <property type="entry name" value="PBP2_CrgA_like"/>
    <property type="match status" value="1"/>
</dbReference>
<keyword evidence="6" id="KW-0614">Plasmid</keyword>
<feature type="domain" description="HTH lysR-type" evidence="5">
    <location>
        <begin position="1"/>
        <end position="59"/>
    </location>
</feature>
<evidence type="ECO:0000313" key="7">
    <source>
        <dbReference type="Proteomes" id="UP000679352"/>
    </source>
</evidence>
<keyword evidence="2" id="KW-0805">Transcription regulation</keyword>
<reference evidence="6" key="1">
    <citation type="submission" date="2021-06" db="EMBL/GenBank/DDBJ databases">
        <authorList>
            <person name="Lee C.-S."/>
            <person name="Jin L."/>
        </authorList>
    </citation>
    <scope>NUCLEOTIDE SEQUENCE</scope>
    <source>
        <strain evidence="6">Con5</strain>
        <plasmid evidence="6">p4</plasmid>
    </source>
</reference>
<dbReference type="Pfam" id="PF03466">
    <property type="entry name" value="LysR_substrate"/>
    <property type="match status" value="1"/>
</dbReference>
<organism evidence="6 7">
    <name type="scientific">Gemmobacter fulvus</name>
    <dbReference type="NCBI Taxonomy" id="2840474"/>
    <lineage>
        <taxon>Bacteria</taxon>
        <taxon>Pseudomonadati</taxon>
        <taxon>Pseudomonadota</taxon>
        <taxon>Alphaproteobacteria</taxon>
        <taxon>Rhodobacterales</taxon>
        <taxon>Paracoccaceae</taxon>
        <taxon>Gemmobacter</taxon>
    </lineage>
</organism>
<proteinExistence type="inferred from homology"/>
<evidence type="ECO:0000313" key="6">
    <source>
        <dbReference type="EMBL" id="QWK93097.1"/>
    </source>
</evidence>
<dbReference type="EMBL" id="CP076365">
    <property type="protein sequence ID" value="QWK93097.1"/>
    <property type="molecule type" value="Genomic_DNA"/>
</dbReference>
<dbReference type="AlphaFoldDB" id="A0A975S3U8"/>
<keyword evidence="4" id="KW-0804">Transcription</keyword>
<dbReference type="InterPro" id="IPR036390">
    <property type="entry name" value="WH_DNA-bd_sf"/>
</dbReference>
<dbReference type="SUPFAM" id="SSF53850">
    <property type="entry name" value="Periplasmic binding protein-like II"/>
    <property type="match status" value="1"/>
</dbReference>
<evidence type="ECO:0000259" key="5">
    <source>
        <dbReference type="PROSITE" id="PS50931"/>
    </source>
</evidence>